<feature type="compositionally biased region" description="Basic and acidic residues" evidence="1">
    <location>
        <begin position="293"/>
        <end position="303"/>
    </location>
</feature>
<feature type="region of interest" description="Disordered" evidence="1">
    <location>
        <begin position="1"/>
        <end position="185"/>
    </location>
</feature>
<dbReference type="OrthoDB" id="10521384at2759"/>
<evidence type="ECO:0000256" key="1">
    <source>
        <dbReference type="SAM" id="MobiDB-lite"/>
    </source>
</evidence>
<feature type="compositionally biased region" description="Polar residues" evidence="1">
    <location>
        <begin position="47"/>
        <end position="57"/>
    </location>
</feature>
<feature type="compositionally biased region" description="Polar residues" evidence="1">
    <location>
        <begin position="799"/>
        <end position="821"/>
    </location>
</feature>
<evidence type="ECO:0000313" key="4">
    <source>
        <dbReference type="Proteomes" id="UP000224854"/>
    </source>
</evidence>
<keyword evidence="4" id="KW-1185">Reference proteome</keyword>
<keyword evidence="2" id="KW-0472">Membrane</keyword>
<feature type="region of interest" description="Disordered" evidence="1">
    <location>
        <begin position="717"/>
        <end position="743"/>
    </location>
</feature>
<feature type="region of interest" description="Disordered" evidence="1">
    <location>
        <begin position="254"/>
        <end position="336"/>
    </location>
</feature>
<comment type="caution">
    <text evidence="3">The sequence shown here is derived from an EMBL/GenBank/DDBJ whole genome shotgun (WGS) entry which is preliminary data.</text>
</comment>
<feature type="compositionally biased region" description="Basic and acidic residues" evidence="1">
    <location>
        <begin position="263"/>
        <end position="283"/>
    </location>
</feature>
<reference evidence="3 4" key="1">
    <citation type="submission" date="2017-06" db="EMBL/GenBank/DDBJ databases">
        <title>Ant-infecting Ophiocordyceps genomes reveal a high diversity of potential behavioral manipulation genes and a possible major role for enterotoxins.</title>
        <authorList>
            <person name="De Bekker C."/>
            <person name="Evans H.C."/>
            <person name="Brachmann A."/>
            <person name="Hughes D.P."/>
        </authorList>
    </citation>
    <scope>NUCLEOTIDE SEQUENCE [LARGE SCALE GENOMIC DNA]</scope>
    <source>
        <strain evidence="3 4">1348a</strain>
    </source>
</reference>
<protein>
    <submittedName>
        <fullName evidence="3">Uncharacterized protein</fullName>
    </submittedName>
</protein>
<name>A0A2C5Z377_9HYPO</name>
<evidence type="ECO:0000313" key="3">
    <source>
        <dbReference type="EMBL" id="PHH73804.1"/>
    </source>
</evidence>
<dbReference type="AlphaFoldDB" id="A0A2C5Z377"/>
<feature type="compositionally biased region" description="Low complexity" evidence="1">
    <location>
        <begin position="11"/>
        <end position="39"/>
    </location>
</feature>
<feature type="region of interest" description="Disordered" evidence="1">
    <location>
        <begin position="215"/>
        <end position="236"/>
    </location>
</feature>
<organism evidence="3 4">
    <name type="scientific">Ophiocordyceps australis</name>
    <dbReference type="NCBI Taxonomy" id="1399860"/>
    <lineage>
        <taxon>Eukaryota</taxon>
        <taxon>Fungi</taxon>
        <taxon>Dikarya</taxon>
        <taxon>Ascomycota</taxon>
        <taxon>Pezizomycotina</taxon>
        <taxon>Sordariomycetes</taxon>
        <taxon>Hypocreomycetidae</taxon>
        <taxon>Hypocreales</taxon>
        <taxon>Ophiocordycipitaceae</taxon>
        <taxon>Ophiocordyceps</taxon>
    </lineage>
</organism>
<proteinExistence type="predicted"/>
<sequence length="889" mass="93192">MEAEPSLVHTPSVAPSSDPSAKADGSSDPADGSSDPSMSLAPVLEPSTESRTSTLHSLSEFPSDASAKADGEAATSASVAPTSLSTVETELSSSLSTSIAPVHEPIVEIEPSPVPSTSAAPTPIPTAEAEPSPWSPAPQTSVEMEARPLPSTWVSSTVDGSAKADGESPISTSAVPQTSVEVEASPLPHSSVALEPEPQLEPEPEIEEAHWFTSSDGSPATIILPESPTETDGHDLTSQLIIPEPHTEIAAETSRSIAPMESHPVESTKDPGHGGIGEDRIEPVPHPSMPELEPIHDEPRKDPSGGGMDQSHLVPPSREHSSPIHREDSTATVSPVASMEPIAHEDREHPSQDDMDHGIQPISPQPFVDVDTPGPIISLMPPHSEETSQPFIPEPVIPEPAPPEPITSPLPPHGEEMSQTVIHEHLMDPGPALSAPVSIIIPHSEETSQPVAHRPLFDAVPIIPAPVISIILPQSKETSTLVVPGPSVETVFVDPWMPADWMDDLPALTGPFGPFQPHPSQEEETVKTIFIIPAMDTGVAKPWIPLDSEIEAPASPIPIVTPLPLSQPSDQGSKPWIPLGSEIDAPAPPIPVVSPLPLSGPEVEDGKPISPPPFADAEAQAPWIEIEPKDGEASFEPSIVSMDPFPFPFEEQVPQVPVRGEDSPVVSEPAVQIEPLAPPLPLTPLEPSVKIEGLAPPLPLTHVGPMTDVPATMPSEIAAEPLDGPDSHDADLEDQEAAHSGPSTITIGLQETVTLSSFPSNMTQAALDTTSATGTSIVIYQNGTSIRVAVEPTEMAGDENTSLESPDATAKSSSLTPTKSPEQAPEATEGGQAPDGDDSSAAPHDPDIFYEVDSYSSEAAMMRSKALGTYGATLLLSLIASLTLVHVMF</sequence>
<keyword evidence="2" id="KW-0812">Transmembrane</keyword>
<feature type="region of interest" description="Disordered" evidence="1">
    <location>
        <begin position="796"/>
        <end position="847"/>
    </location>
</feature>
<dbReference type="Proteomes" id="UP000224854">
    <property type="component" value="Unassembled WGS sequence"/>
</dbReference>
<dbReference type="EMBL" id="NJEU01000477">
    <property type="protein sequence ID" value="PHH73804.1"/>
    <property type="molecule type" value="Genomic_DNA"/>
</dbReference>
<feature type="compositionally biased region" description="Polar residues" evidence="1">
    <location>
        <begin position="169"/>
        <end position="180"/>
    </location>
</feature>
<gene>
    <name evidence="3" type="ORF">CDD82_5259</name>
</gene>
<feature type="compositionally biased region" description="Low complexity" evidence="1">
    <location>
        <begin position="82"/>
        <end position="132"/>
    </location>
</feature>
<feature type="transmembrane region" description="Helical" evidence="2">
    <location>
        <begin position="867"/>
        <end position="887"/>
    </location>
</feature>
<accession>A0A2C5Z377</accession>
<evidence type="ECO:0000256" key="2">
    <source>
        <dbReference type="SAM" id="Phobius"/>
    </source>
</evidence>
<feature type="compositionally biased region" description="Basic and acidic residues" evidence="1">
    <location>
        <begin position="317"/>
        <end position="329"/>
    </location>
</feature>
<keyword evidence="2" id="KW-1133">Transmembrane helix</keyword>